<reference evidence="5 6" key="1">
    <citation type="submission" date="2016-10" db="EMBL/GenBank/DDBJ databases">
        <authorList>
            <person name="de Groot N.N."/>
        </authorList>
    </citation>
    <scope>NUCLEOTIDE SEQUENCE [LARGE SCALE GENOMIC DNA]</scope>
    <source>
        <strain evidence="5 6">DSM 29340</strain>
    </source>
</reference>
<dbReference type="STRING" id="1227549.SAMN05444007_102434"/>
<keyword evidence="6" id="KW-1185">Reference proteome</keyword>
<evidence type="ECO:0000313" key="6">
    <source>
        <dbReference type="Proteomes" id="UP000199379"/>
    </source>
</evidence>
<dbReference type="SFLD" id="SFLDG01129">
    <property type="entry name" value="C1.5:_HAD__Beta-PGM__Phosphata"/>
    <property type="match status" value="1"/>
</dbReference>
<proteinExistence type="inferred from homology"/>
<dbReference type="PANTHER" id="PTHR43434:SF1">
    <property type="entry name" value="PHOSPHOGLYCOLATE PHOSPHATASE"/>
    <property type="match status" value="1"/>
</dbReference>
<dbReference type="Proteomes" id="UP000199379">
    <property type="component" value="Unassembled WGS sequence"/>
</dbReference>
<dbReference type="Gene3D" id="3.40.50.1000">
    <property type="entry name" value="HAD superfamily/HAD-like"/>
    <property type="match status" value="1"/>
</dbReference>
<comment type="catalytic activity">
    <reaction evidence="1">
        <text>2-phosphoglycolate + H2O = glycolate + phosphate</text>
        <dbReference type="Rhea" id="RHEA:14369"/>
        <dbReference type="ChEBI" id="CHEBI:15377"/>
        <dbReference type="ChEBI" id="CHEBI:29805"/>
        <dbReference type="ChEBI" id="CHEBI:43474"/>
        <dbReference type="ChEBI" id="CHEBI:58033"/>
        <dbReference type="EC" id="3.1.3.18"/>
    </reaction>
</comment>
<dbReference type="OrthoDB" id="9797743at2"/>
<dbReference type="InterPro" id="IPR006439">
    <property type="entry name" value="HAD-SF_hydro_IA"/>
</dbReference>
<dbReference type="InterPro" id="IPR036412">
    <property type="entry name" value="HAD-like_sf"/>
</dbReference>
<name>A0A1H6U5E9_9RHOB</name>
<sequence length="229" mass="24117">MRVEAILFDKDGTLFEFAATWGPFARAFLLRVAENDPDRATRIGHTVGYDMATDRFDPDSVLIAATADDIARDLRSSLPHLSHAALVDLLNEEAALAPQAQHLPLAPYLDALLGRGLKLGVATNDSEIPALSHLEAAGIRDRFEFVAGFDSGHGAKPGTGQLLAFAAHVGLDPAQVVMVGDSTHDLMAGRAAGMVTIGVLTGLAGADVLAPFADAVLPDIGHIPAWLDR</sequence>
<dbReference type="EMBL" id="FNYD01000002">
    <property type="protein sequence ID" value="SEI83152.1"/>
    <property type="molecule type" value="Genomic_DNA"/>
</dbReference>
<dbReference type="InterPro" id="IPR023198">
    <property type="entry name" value="PGP-like_dom2"/>
</dbReference>
<organism evidence="5 6">
    <name type="scientific">Cribrihabitans marinus</name>
    <dbReference type="NCBI Taxonomy" id="1227549"/>
    <lineage>
        <taxon>Bacteria</taxon>
        <taxon>Pseudomonadati</taxon>
        <taxon>Pseudomonadota</taxon>
        <taxon>Alphaproteobacteria</taxon>
        <taxon>Rhodobacterales</taxon>
        <taxon>Paracoccaceae</taxon>
        <taxon>Cribrihabitans</taxon>
    </lineage>
</organism>
<comment type="similarity">
    <text evidence="3">Belongs to the HAD-like hydrolase superfamily. CbbY/CbbZ/Gph/YieH family.</text>
</comment>
<dbReference type="Pfam" id="PF00702">
    <property type="entry name" value="Hydrolase"/>
    <property type="match status" value="1"/>
</dbReference>
<protein>
    <recommendedName>
        <fullName evidence="4">phosphoglycolate phosphatase</fullName>
        <ecNumber evidence="4">3.1.3.18</ecNumber>
    </recommendedName>
</protein>
<evidence type="ECO:0000313" key="5">
    <source>
        <dbReference type="EMBL" id="SEI83152.1"/>
    </source>
</evidence>
<dbReference type="NCBIfam" id="TIGR01549">
    <property type="entry name" value="HAD-SF-IA-v1"/>
    <property type="match status" value="1"/>
</dbReference>
<gene>
    <name evidence="5" type="ORF">SAMN05444007_102434</name>
</gene>
<dbReference type="AlphaFoldDB" id="A0A1H6U5E9"/>
<dbReference type="InterPro" id="IPR050155">
    <property type="entry name" value="HAD-like_hydrolase_sf"/>
</dbReference>
<evidence type="ECO:0000256" key="2">
    <source>
        <dbReference type="ARBA" id="ARBA00004818"/>
    </source>
</evidence>
<dbReference type="SUPFAM" id="SSF56784">
    <property type="entry name" value="HAD-like"/>
    <property type="match status" value="1"/>
</dbReference>
<dbReference type="RefSeq" id="WP_092362962.1">
    <property type="nucleotide sequence ID" value="NZ_BMGV01000002.1"/>
</dbReference>
<dbReference type="GO" id="GO:0008967">
    <property type="term" value="F:phosphoglycolate phosphatase activity"/>
    <property type="evidence" value="ECO:0007669"/>
    <property type="project" value="UniProtKB-EC"/>
</dbReference>
<evidence type="ECO:0000256" key="4">
    <source>
        <dbReference type="ARBA" id="ARBA00013078"/>
    </source>
</evidence>
<dbReference type="SFLD" id="SFLDS00003">
    <property type="entry name" value="Haloacid_Dehalogenase"/>
    <property type="match status" value="1"/>
</dbReference>
<dbReference type="Gene3D" id="1.10.150.240">
    <property type="entry name" value="Putative phosphatase, domain 2"/>
    <property type="match status" value="1"/>
</dbReference>
<dbReference type="PANTHER" id="PTHR43434">
    <property type="entry name" value="PHOSPHOGLYCOLATE PHOSPHATASE"/>
    <property type="match status" value="1"/>
</dbReference>
<dbReference type="EC" id="3.1.3.18" evidence="4"/>
<evidence type="ECO:0000256" key="1">
    <source>
        <dbReference type="ARBA" id="ARBA00000830"/>
    </source>
</evidence>
<dbReference type="GO" id="GO:0005829">
    <property type="term" value="C:cytosol"/>
    <property type="evidence" value="ECO:0007669"/>
    <property type="project" value="TreeGrafter"/>
</dbReference>
<dbReference type="GO" id="GO:0006281">
    <property type="term" value="P:DNA repair"/>
    <property type="evidence" value="ECO:0007669"/>
    <property type="project" value="TreeGrafter"/>
</dbReference>
<accession>A0A1H6U5E9</accession>
<evidence type="ECO:0000256" key="3">
    <source>
        <dbReference type="ARBA" id="ARBA00006171"/>
    </source>
</evidence>
<dbReference type="InterPro" id="IPR023214">
    <property type="entry name" value="HAD_sf"/>
</dbReference>
<comment type="pathway">
    <text evidence="2">Organic acid metabolism; glycolate biosynthesis; glycolate from 2-phosphoglycolate: step 1/1.</text>
</comment>